<evidence type="ECO:0000256" key="7">
    <source>
        <dbReference type="ARBA" id="ARBA00023136"/>
    </source>
</evidence>
<evidence type="ECO:0000313" key="9">
    <source>
        <dbReference type="EMBL" id="APE95064.1"/>
    </source>
</evidence>
<dbReference type="PANTHER" id="PTHR41910">
    <property type="entry name" value="SUCCINATE DEHYDROGENASE 2 MEMBRANE SUBUNIT SDHC"/>
    <property type="match status" value="1"/>
</dbReference>
<evidence type="ECO:0000256" key="1">
    <source>
        <dbReference type="ARBA" id="ARBA00004370"/>
    </source>
</evidence>
<dbReference type="Pfam" id="PF01127">
    <property type="entry name" value="Sdh_cyt"/>
    <property type="match status" value="1"/>
</dbReference>
<sequence length="143" mass="15648">MSAPYDRGRIEDFGRFRRFSAGMWAWVLHKATGWVLIGYLFAHIAVLSTAIPAAGNPEAIAAEADLYTRTLQGLEGIFLVRVLEVGLLTAAAFHMVNGIRLLLVDLGIGLERQVQTFYASLVVTALIVLASIPVFLPPEVVPW</sequence>
<dbReference type="RefSeq" id="WP_071932757.1">
    <property type="nucleotide sequence ID" value="NZ_CP016804.1"/>
</dbReference>
<dbReference type="PANTHER" id="PTHR41910:SF1">
    <property type="entry name" value="SUCCINATE DEHYDROGENASE HYDROPHOBIC MEMBRANE ANCHOR SUBUNIT"/>
    <property type="match status" value="1"/>
</dbReference>
<dbReference type="OrthoDB" id="21304at2157"/>
<dbReference type="Gene3D" id="1.20.1300.10">
    <property type="entry name" value="Fumarate reductase/succinate dehydrogenase, transmembrane subunit"/>
    <property type="match status" value="1"/>
</dbReference>
<dbReference type="GO" id="GO:0006099">
    <property type="term" value="P:tricarboxylic acid cycle"/>
    <property type="evidence" value="ECO:0007669"/>
    <property type="project" value="InterPro"/>
</dbReference>
<keyword evidence="10" id="KW-1185">Reference proteome</keyword>
<keyword evidence="5 8" id="KW-1133">Transmembrane helix</keyword>
<evidence type="ECO:0000256" key="5">
    <source>
        <dbReference type="ARBA" id="ARBA00022989"/>
    </source>
</evidence>
<feature type="transmembrane region" description="Helical" evidence="8">
    <location>
        <begin position="117"/>
        <end position="136"/>
    </location>
</feature>
<dbReference type="KEGG" id="hhsr:HSR6_0603"/>
<dbReference type="InterPro" id="IPR039023">
    <property type="entry name" value="SdhC_prok"/>
</dbReference>
<dbReference type="SUPFAM" id="SSF81343">
    <property type="entry name" value="Fumarate reductase respiratory complex transmembrane subunits"/>
    <property type="match status" value="1"/>
</dbReference>
<gene>
    <name evidence="9" type="primary">sdhC</name>
    <name evidence="9" type="ORF">HSR6_0603</name>
</gene>
<keyword evidence="4" id="KW-0479">Metal-binding</keyword>
<evidence type="ECO:0000313" key="10">
    <source>
        <dbReference type="Proteomes" id="UP000186165"/>
    </source>
</evidence>
<dbReference type="EMBL" id="CP016804">
    <property type="protein sequence ID" value="APE95064.1"/>
    <property type="molecule type" value="Genomic_DNA"/>
</dbReference>
<dbReference type="AlphaFoldDB" id="A0A1J1AB86"/>
<keyword evidence="3 8" id="KW-0812">Transmembrane</keyword>
<dbReference type="InterPro" id="IPR034804">
    <property type="entry name" value="SQR/QFR_C/D"/>
</dbReference>
<dbReference type="GO" id="GO:0016020">
    <property type="term" value="C:membrane"/>
    <property type="evidence" value="ECO:0007669"/>
    <property type="project" value="UniProtKB-SubCell"/>
</dbReference>
<accession>A0A1J1AB86</accession>
<keyword evidence="2" id="KW-0349">Heme</keyword>
<keyword evidence="7 8" id="KW-0472">Membrane</keyword>
<dbReference type="Proteomes" id="UP000186165">
    <property type="component" value="Chromosome"/>
</dbReference>
<dbReference type="GeneID" id="30417126"/>
<organism evidence="9 10">
    <name type="scientific">Halodesulfurarchaeum formicicum</name>
    <dbReference type="NCBI Taxonomy" id="1873524"/>
    <lineage>
        <taxon>Archaea</taxon>
        <taxon>Methanobacteriati</taxon>
        <taxon>Methanobacteriota</taxon>
        <taxon>Stenosarchaea group</taxon>
        <taxon>Halobacteria</taxon>
        <taxon>Halobacteriales</taxon>
        <taxon>Halobacteriaceae</taxon>
        <taxon>Halodesulfurarchaeum</taxon>
    </lineage>
</organism>
<name>A0A1J1AB86_9EURY</name>
<proteinExistence type="predicted"/>
<evidence type="ECO:0000256" key="4">
    <source>
        <dbReference type="ARBA" id="ARBA00022723"/>
    </source>
</evidence>
<dbReference type="InterPro" id="IPR000701">
    <property type="entry name" value="SuccDH_FuR_B_TM-su"/>
</dbReference>
<evidence type="ECO:0000256" key="3">
    <source>
        <dbReference type="ARBA" id="ARBA00022692"/>
    </source>
</evidence>
<evidence type="ECO:0000256" key="8">
    <source>
        <dbReference type="SAM" id="Phobius"/>
    </source>
</evidence>
<protein>
    <submittedName>
        <fullName evidence="9">Succinate dehydrogenase / fumarate reductase, cytochrome b subunit</fullName>
    </submittedName>
</protein>
<comment type="subcellular location">
    <subcellularLocation>
        <location evidence="1">Membrane</location>
    </subcellularLocation>
</comment>
<feature type="transmembrane region" description="Helical" evidence="8">
    <location>
        <begin position="21"/>
        <end position="42"/>
    </location>
</feature>
<keyword evidence="6" id="KW-0408">Iron</keyword>
<dbReference type="GO" id="GO:0046872">
    <property type="term" value="F:metal ion binding"/>
    <property type="evidence" value="ECO:0007669"/>
    <property type="project" value="UniProtKB-KW"/>
</dbReference>
<dbReference type="GO" id="GO:0009055">
    <property type="term" value="F:electron transfer activity"/>
    <property type="evidence" value="ECO:0007669"/>
    <property type="project" value="InterPro"/>
</dbReference>
<dbReference type="InterPro" id="IPR014314">
    <property type="entry name" value="Succ_DH_cytb556"/>
</dbReference>
<reference evidence="10" key="1">
    <citation type="submission" date="2016-08" db="EMBL/GenBank/DDBJ databases">
        <title>Discovery of first anaerobic lithoheterotrophic haloarchae widely represented in hypersaline habitats.</title>
        <authorList>
            <person name="Sorokin D.Y."/>
            <person name="Kublanov I.V."/>
            <person name="Roman P."/>
            <person name="Sinninghe Damste J.S."/>
            <person name="Golyshin P.N."/>
            <person name="Rojo D."/>
            <person name="Ciordia S."/>
            <person name="Mena Md.C."/>
            <person name="Ferrer M."/>
            <person name="Smedile F."/>
            <person name="Messina E."/>
            <person name="La Cono V."/>
            <person name="Yakimov M.M."/>
        </authorList>
    </citation>
    <scope>NUCLEOTIDE SEQUENCE [LARGE SCALE GENOMIC DNA]</scope>
    <source>
        <strain evidence="10">HSR6</strain>
    </source>
</reference>
<feature type="transmembrane region" description="Helical" evidence="8">
    <location>
        <begin position="76"/>
        <end position="96"/>
    </location>
</feature>
<evidence type="ECO:0000256" key="6">
    <source>
        <dbReference type="ARBA" id="ARBA00023004"/>
    </source>
</evidence>
<evidence type="ECO:0000256" key="2">
    <source>
        <dbReference type="ARBA" id="ARBA00022617"/>
    </source>
</evidence>
<dbReference type="NCBIfam" id="TIGR02970">
    <property type="entry name" value="succ_dehyd_cytB"/>
    <property type="match status" value="1"/>
</dbReference>